<evidence type="ECO:0000313" key="5">
    <source>
        <dbReference type="Proteomes" id="UP000321606"/>
    </source>
</evidence>
<dbReference type="InterPro" id="IPR043128">
    <property type="entry name" value="Rev_trsase/Diguanyl_cyclase"/>
</dbReference>
<evidence type="ECO:0000313" key="4">
    <source>
        <dbReference type="EMBL" id="BBM36943.1"/>
    </source>
</evidence>
<keyword evidence="2" id="KW-0051">Antiviral defense</keyword>
<dbReference type="GO" id="GO:0051607">
    <property type="term" value="P:defense response to virus"/>
    <property type="evidence" value="ECO:0007669"/>
    <property type="project" value="UniProtKB-KW"/>
</dbReference>
<dbReference type="STRING" id="714315.GCA_000516535_01895"/>
<dbReference type="Pfam" id="PF22335">
    <property type="entry name" value="Cas10-Cmr2_palm2"/>
    <property type="match status" value="1"/>
</dbReference>
<dbReference type="AlphaFoldDB" id="A0A510JG69"/>
<dbReference type="GO" id="GO:0000166">
    <property type="term" value="F:nucleotide binding"/>
    <property type="evidence" value="ECO:0007669"/>
    <property type="project" value="UniProtKB-KW"/>
</dbReference>
<dbReference type="RefSeq" id="WP_006807738.1">
    <property type="nucleotide sequence ID" value="NZ_AP019822.1"/>
</dbReference>
<gene>
    <name evidence="4" type="ORF">JCM16774_1889</name>
</gene>
<evidence type="ECO:0000259" key="3">
    <source>
        <dbReference type="Pfam" id="PF22335"/>
    </source>
</evidence>
<proteinExistence type="predicted"/>
<dbReference type="KEGG" id="lgo:JCM16774_1889"/>
<sequence>MNSKLIAISVEKIQKYIYQRIDDMTSQGLNDEKTLSSICSASKTIADDILEVVSKKFEINKEDYILEVSGKYIFKKDIEEDVLKRIEKEIFQEVYRKYDGQIFLKYTHFKAEKVDDDIEYIKKAIESLKCPKVKSKIIEENQDIIFNFLELGKIKEGNEEDKIESDSNEREEKIEYKHFVKSLDDLVSDKINTRGKIAVVKADLNNMGKIFEEIKSYNKYDRLSKILEETIKLKKFSEYLNQFNLENKILPFYIEGDDIFFAVQIGSLLNSIILLKVLIKELRERLEIEEIGKEINLTLSIGVTFVDNHQPVRYYRKSVEEELSKMKKIMKSEKKKDKAILGVSVAGVNLFYYDGNKGEGETDGFSKFKEDVERLEYLKISNSYFHNLLQSIEREKDEKAQIRVLLYRLLPENIIGRKGKNELALKYYLLSQVLEKEDKSKEKSPRKLKLEKIKSKLIPKLRLFMLLTDERYSEKKEIDKEKIQKYINEKIMLKIKSDLFNKPVSYLYDNEIEKRESTILKLFIKNSKITKEIKDKNGKTKIKNMWVYKKAPFQTSFFYRIKNIIETEKEKSKKLNKVKTVFENINNTIKNNENRERKDNKKLGNKENTNKIDYKLNFNFDKFKELIEEEIDKTDWLDVLILFYSYTQQKIKYLTVNKKK</sequence>
<name>A0A510JG69_9FUSO</name>
<dbReference type="EMBL" id="AP019822">
    <property type="protein sequence ID" value="BBM36943.1"/>
    <property type="molecule type" value="Genomic_DNA"/>
</dbReference>
<keyword evidence="1" id="KW-0547">Nucleotide-binding</keyword>
<dbReference type="InterPro" id="IPR054767">
    <property type="entry name" value="Cas10-Cmr2_palm2"/>
</dbReference>
<feature type="domain" description="Cas10/Cmr2 second palm" evidence="3">
    <location>
        <begin position="197"/>
        <end position="337"/>
    </location>
</feature>
<dbReference type="OrthoDB" id="94855at2"/>
<dbReference type="Gene3D" id="3.30.70.270">
    <property type="match status" value="1"/>
</dbReference>
<accession>A0A510JG69</accession>
<dbReference type="Proteomes" id="UP000321606">
    <property type="component" value="Chromosome"/>
</dbReference>
<protein>
    <recommendedName>
        <fullName evidence="3">Cas10/Cmr2 second palm domain-containing protein</fullName>
    </recommendedName>
</protein>
<reference evidence="4 5" key="1">
    <citation type="submission" date="2019-07" db="EMBL/GenBank/DDBJ databases">
        <title>Complete Genome Sequence of Leptotrichia goodfellowii Strain JCM 16774.</title>
        <authorList>
            <person name="Watanabe S."/>
            <person name="Cui L."/>
        </authorList>
    </citation>
    <scope>NUCLEOTIDE SEQUENCE [LARGE SCALE GENOMIC DNA]</scope>
    <source>
        <strain evidence="4 5">JCM16774</strain>
    </source>
</reference>
<evidence type="ECO:0000256" key="2">
    <source>
        <dbReference type="ARBA" id="ARBA00023118"/>
    </source>
</evidence>
<evidence type="ECO:0000256" key="1">
    <source>
        <dbReference type="ARBA" id="ARBA00022741"/>
    </source>
</evidence>
<organism evidence="4 5">
    <name type="scientific">Pseudoleptotrichia goodfellowii</name>
    <dbReference type="NCBI Taxonomy" id="157692"/>
    <lineage>
        <taxon>Bacteria</taxon>
        <taxon>Fusobacteriati</taxon>
        <taxon>Fusobacteriota</taxon>
        <taxon>Fusobacteriia</taxon>
        <taxon>Fusobacteriales</taxon>
        <taxon>Leptotrichiaceae</taxon>
        <taxon>Pseudoleptotrichia</taxon>
    </lineage>
</organism>